<name>A0A6I6JIS7_9BACT</name>
<dbReference type="Proteomes" id="UP000428260">
    <property type="component" value="Chromosome"/>
</dbReference>
<dbReference type="PROSITE" id="PS51257">
    <property type="entry name" value="PROKAR_LIPOPROTEIN"/>
    <property type="match status" value="1"/>
</dbReference>
<dbReference type="EMBL" id="CP046401">
    <property type="protein sequence ID" value="QGY42646.1"/>
    <property type="molecule type" value="Genomic_DNA"/>
</dbReference>
<dbReference type="Pfam" id="PF14054">
    <property type="entry name" value="DUF4249"/>
    <property type="match status" value="1"/>
</dbReference>
<reference evidence="1 2" key="1">
    <citation type="submission" date="2019-11" db="EMBL/GenBank/DDBJ databases">
        <authorList>
            <person name="Zheng R.K."/>
            <person name="Sun C.M."/>
        </authorList>
    </citation>
    <scope>NUCLEOTIDE SEQUENCE [LARGE SCALE GENOMIC DNA]</scope>
    <source>
        <strain evidence="1 2">WC007</strain>
    </source>
</reference>
<sequence>MKNKIYIILTSILFALSACEDVVEVKLSDEDVDLYAVEAKITTENNPYVFVYKTQVVSSDQSYEGLSNAVVTISDNSVPSNTIQLFESTETTGLYMPAENETYFGETGKEYTVSISTDGTTITGSDLLSQVEPIDSIQVHSSLRGDHRFLGVFTFGNETPGLGNYYKWDIYINDELLNEAEYLMVVNDELVDGNYVNGFEIFTDFHDPNEESERLLNFGDTVQVKQTSISEFAYYYYYQMLNQSMSGGMFSVPPANIESNFTASDGSTVLGLFTAHDVSTSNIVLIDETIESQLKD</sequence>
<organism evidence="1 2">
    <name type="scientific">Maribellus comscasis</name>
    <dbReference type="NCBI Taxonomy" id="2681766"/>
    <lineage>
        <taxon>Bacteria</taxon>
        <taxon>Pseudomonadati</taxon>
        <taxon>Bacteroidota</taxon>
        <taxon>Bacteroidia</taxon>
        <taxon>Marinilabiliales</taxon>
        <taxon>Prolixibacteraceae</taxon>
        <taxon>Maribellus</taxon>
    </lineage>
</organism>
<proteinExistence type="predicted"/>
<evidence type="ECO:0000313" key="2">
    <source>
        <dbReference type="Proteomes" id="UP000428260"/>
    </source>
</evidence>
<gene>
    <name evidence="1" type="ORF">GM418_02940</name>
</gene>
<dbReference type="RefSeq" id="WP_158862988.1">
    <property type="nucleotide sequence ID" value="NZ_CP046401.1"/>
</dbReference>
<dbReference type="InterPro" id="IPR025345">
    <property type="entry name" value="DUF4249"/>
</dbReference>
<dbReference type="KEGG" id="mcos:GM418_02940"/>
<dbReference type="AlphaFoldDB" id="A0A6I6JIS7"/>
<accession>A0A6I6JIS7</accession>
<evidence type="ECO:0000313" key="1">
    <source>
        <dbReference type="EMBL" id="QGY42646.1"/>
    </source>
</evidence>
<protein>
    <submittedName>
        <fullName evidence="1">DUF4249 family protein</fullName>
    </submittedName>
</protein>
<keyword evidence="2" id="KW-1185">Reference proteome</keyword>